<dbReference type="PIRSF" id="PIRSF002741">
    <property type="entry name" value="MppA"/>
    <property type="match status" value="1"/>
</dbReference>
<evidence type="ECO:0000313" key="6">
    <source>
        <dbReference type="Proteomes" id="UP000319353"/>
    </source>
</evidence>
<comment type="subcellular location">
    <subcellularLocation>
        <location evidence="1">Cell membrane</location>
        <topology evidence="1">Lipid-anchor</topology>
    </subcellularLocation>
</comment>
<proteinExistence type="inferred from homology"/>
<dbReference type="GO" id="GO:0043190">
    <property type="term" value="C:ATP-binding cassette (ABC) transporter complex"/>
    <property type="evidence" value="ECO:0007669"/>
    <property type="project" value="InterPro"/>
</dbReference>
<dbReference type="PANTHER" id="PTHR30290">
    <property type="entry name" value="PERIPLASMIC BINDING COMPONENT OF ABC TRANSPORTER"/>
    <property type="match status" value="1"/>
</dbReference>
<organism evidence="5 6">
    <name type="scientific">Candidatus Segetimicrobium genomatis</name>
    <dbReference type="NCBI Taxonomy" id="2569760"/>
    <lineage>
        <taxon>Bacteria</taxon>
        <taxon>Bacillati</taxon>
        <taxon>Candidatus Sysuimicrobiota</taxon>
        <taxon>Candidatus Sysuimicrobiia</taxon>
        <taxon>Candidatus Sysuimicrobiales</taxon>
        <taxon>Candidatus Segetimicrobiaceae</taxon>
        <taxon>Candidatus Segetimicrobium</taxon>
    </lineage>
</organism>
<dbReference type="PROSITE" id="PS01040">
    <property type="entry name" value="SBP_BACTERIAL_5"/>
    <property type="match status" value="1"/>
</dbReference>
<dbReference type="Gene3D" id="3.10.105.10">
    <property type="entry name" value="Dipeptide-binding Protein, Domain 3"/>
    <property type="match status" value="1"/>
</dbReference>
<dbReference type="InterPro" id="IPR030678">
    <property type="entry name" value="Peptide/Ni-bd"/>
</dbReference>
<dbReference type="GO" id="GO:0042597">
    <property type="term" value="C:periplasmic space"/>
    <property type="evidence" value="ECO:0007669"/>
    <property type="project" value="UniProtKB-ARBA"/>
</dbReference>
<evidence type="ECO:0000259" key="4">
    <source>
        <dbReference type="Pfam" id="PF00496"/>
    </source>
</evidence>
<reference evidence="5 6" key="1">
    <citation type="journal article" date="2019" name="Nat. Microbiol.">
        <title>Mediterranean grassland soil C-N compound turnover is dependent on rainfall and depth, and is mediated by genomically divergent microorganisms.</title>
        <authorList>
            <person name="Diamond S."/>
            <person name="Andeer P.F."/>
            <person name="Li Z."/>
            <person name="Crits-Christoph A."/>
            <person name="Burstein D."/>
            <person name="Anantharaman K."/>
            <person name="Lane K.R."/>
            <person name="Thomas B.C."/>
            <person name="Pan C."/>
            <person name="Northen T.R."/>
            <person name="Banfield J.F."/>
        </authorList>
    </citation>
    <scope>NUCLEOTIDE SEQUENCE [LARGE SCALE GENOMIC DNA]</scope>
    <source>
        <strain evidence="5">NP_4</strain>
    </source>
</reference>
<dbReference type="Gene3D" id="3.40.190.10">
    <property type="entry name" value="Periplasmic binding protein-like II"/>
    <property type="match status" value="1"/>
</dbReference>
<dbReference type="GO" id="GO:0015833">
    <property type="term" value="P:peptide transport"/>
    <property type="evidence" value="ECO:0007669"/>
    <property type="project" value="TreeGrafter"/>
</dbReference>
<dbReference type="InterPro" id="IPR023765">
    <property type="entry name" value="SBP_5_CS"/>
</dbReference>
<comment type="similarity">
    <text evidence="2">Belongs to the bacterial solute-binding protein 5 family.</text>
</comment>
<accession>A0A537L0N6</accession>
<protein>
    <submittedName>
        <fullName evidence="5">ABC transporter substrate-binding protein</fullName>
    </submittedName>
</protein>
<comment type="caution">
    <text evidence="5">The sequence shown here is derived from an EMBL/GenBank/DDBJ whole genome shotgun (WGS) entry which is preliminary data.</text>
</comment>
<dbReference type="GO" id="GO:1904680">
    <property type="term" value="F:peptide transmembrane transporter activity"/>
    <property type="evidence" value="ECO:0007669"/>
    <property type="project" value="TreeGrafter"/>
</dbReference>
<evidence type="ECO:0000256" key="3">
    <source>
        <dbReference type="ARBA" id="ARBA00022729"/>
    </source>
</evidence>
<evidence type="ECO:0000256" key="2">
    <source>
        <dbReference type="ARBA" id="ARBA00005695"/>
    </source>
</evidence>
<keyword evidence="3" id="KW-0732">Signal</keyword>
<evidence type="ECO:0000313" key="5">
    <source>
        <dbReference type="EMBL" id="TMJ01552.1"/>
    </source>
</evidence>
<dbReference type="PANTHER" id="PTHR30290:SF38">
    <property type="entry name" value="D,D-DIPEPTIDE-BINDING PERIPLASMIC PROTEIN DDPA-RELATED"/>
    <property type="match status" value="1"/>
</dbReference>
<sequence>MMLRRRIMMRRAKEETMVSRRWWWVLAVAVLVLPGLPVRAAPAGTTLTLGVDQEVVGLDPNLVTAFSSFRRVDFLYNKLVRYNDRLEIEPDLAESWEYQDPRTITFHLRRGVKFHDGTEMTSEDVKFTLERVLDPATRSPGRSFIDVIKQVETPDRSLLSGLSSANLSIVSKAAVQRYGDLQRNVVGTGPYTLAEWTPDNFMRLARNPDYFRRGLPKIDTIIIRVIPDQASLLAGVRSRSLDMATVNQGAVITAAKRGAGVVVLQKAGLNLRIFSYNTTRAPFTDPRVRYALSWAIDRQAIVNTAEFGYATISGPVPASTPWALPLSKLPSYASDMQRAKQLLADAGYPNGFSTRIVTSPTYEGGIAVAQVIQEQLRAVGVTATLDTVEWGTYINRWVARDFDTMIELRGGDPDPDRFLYRTFHSTGAVNNFLFKDTAIDRLLERGRVNIDATRRKTIYDELQRVLVEAAPALFLYVPMETQVLQAYVQGFRIIGNGALYYLEEASLER</sequence>
<dbReference type="Pfam" id="PF00496">
    <property type="entry name" value="SBP_bac_5"/>
    <property type="match status" value="1"/>
</dbReference>
<feature type="domain" description="Solute-binding protein family 5" evidence="4">
    <location>
        <begin position="87"/>
        <end position="428"/>
    </location>
</feature>
<dbReference type="InterPro" id="IPR000914">
    <property type="entry name" value="SBP_5_dom"/>
</dbReference>
<dbReference type="EMBL" id="VBAL01000096">
    <property type="protein sequence ID" value="TMJ01552.1"/>
    <property type="molecule type" value="Genomic_DNA"/>
</dbReference>
<dbReference type="InterPro" id="IPR039424">
    <property type="entry name" value="SBP_5"/>
</dbReference>
<dbReference type="SUPFAM" id="SSF53850">
    <property type="entry name" value="Periplasmic binding protein-like II"/>
    <property type="match status" value="1"/>
</dbReference>
<evidence type="ECO:0000256" key="1">
    <source>
        <dbReference type="ARBA" id="ARBA00004193"/>
    </source>
</evidence>
<dbReference type="Proteomes" id="UP000319353">
    <property type="component" value="Unassembled WGS sequence"/>
</dbReference>
<gene>
    <name evidence="5" type="ORF">E6H01_07835</name>
</gene>
<name>A0A537L0N6_9BACT</name>
<dbReference type="AlphaFoldDB" id="A0A537L0N6"/>